<gene>
    <name evidence="1" type="ORF">SIN8267_02218</name>
</gene>
<evidence type="ECO:0000313" key="1">
    <source>
        <dbReference type="EMBL" id="CAH0992103.1"/>
    </source>
</evidence>
<sequence length="43" mass="4568">MTKHTAKGQLAVLGIDLAKQSFQLHGVDNNGLTVIKNGYLGSE</sequence>
<comment type="caution">
    <text evidence="1">The sequence shown here is derived from an EMBL/GenBank/DDBJ whole genome shotgun (WGS) entry which is preliminary data.</text>
</comment>
<dbReference type="Proteomes" id="UP000838100">
    <property type="component" value="Unassembled WGS sequence"/>
</dbReference>
<dbReference type="EMBL" id="CAKLPX010000002">
    <property type="protein sequence ID" value="CAH0992103.1"/>
    <property type="molecule type" value="Genomic_DNA"/>
</dbReference>
<keyword evidence="2" id="KW-1185">Reference proteome</keyword>
<name>A0ABM9AFY8_9GAMM</name>
<proteinExistence type="predicted"/>
<reference evidence="1" key="1">
    <citation type="submission" date="2021-12" db="EMBL/GenBank/DDBJ databases">
        <authorList>
            <person name="Rodrigo-Torres L."/>
            <person name="Arahal R. D."/>
            <person name="Lucena T."/>
        </authorList>
    </citation>
    <scope>NUCLEOTIDE SEQUENCE</scope>
    <source>
        <strain evidence="1">CECT 8267</strain>
    </source>
</reference>
<accession>A0ABM9AFY8</accession>
<organism evidence="1 2">
    <name type="scientific">Sinobacterium norvegicum</name>
    <dbReference type="NCBI Taxonomy" id="1641715"/>
    <lineage>
        <taxon>Bacteria</taxon>
        <taxon>Pseudomonadati</taxon>
        <taxon>Pseudomonadota</taxon>
        <taxon>Gammaproteobacteria</taxon>
        <taxon>Cellvibrionales</taxon>
        <taxon>Spongiibacteraceae</taxon>
        <taxon>Sinobacterium</taxon>
    </lineage>
</organism>
<protein>
    <recommendedName>
        <fullName evidence="3">IS110 family transposase</fullName>
    </recommendedName>
</protein>
<evidence type="ECO:0000313" key="2">
    <source>
        <dbReference type="Proteomes" id="UP000838100"/>
    </source>
</evidence>
<evidence type="ECO:0008006" key="3">
    <source>
        <dbReference type="Google" id="ProtNLM"/>
    </source>
</evidence>